<name>A0ABX2FBQ4_9PSEU</name>
<sequence>MTLYFELSEAIKKRSVDQVEQWAVDVLGAVASGRRPIRAVKHPLGFLCLPVHRQGDEGVCIHVWGPRWHTSLTTLPTHCHSWELLSCVLTGELHNEVIRVIDDTEAPTHQVFEVHSSADGDRLRATGRLVRYETATVDVYGSGDCYQLPAGVFHQTVVPDRDELVVTVALGLTNPEAVDRSLAALDVADHQVRRETCGDEETIAAAEEASRAIADHAMTGNG</sequence>
<dbReference type="SUPFAM" id="SSF51182">
    <property type="entry name" value="RmlC-like cupins"/>
    <property type="match status" value="1"/>
</dbReference>
<organism evidence="1 2">
    <name type="scientific">Kibdelosporangium persicum</name>
    <dbReference type="NCBI Taxonomy" id="2698649"/>
    <lineage>
        <taxon>Bacteria</taxon>
        <taxon>Bacillati</taxon>
        <taxon>Actinomycetota</taxon>
        <taxon>Actinomycetes</taxon>
        <taxon>Pseudonocardiales</taxon>
        <taxon>Pseudonocardiaceae</taxon>
        <taxon>Kibdelosporangium</taxon>
    </lineage>
</organism>
<comment type="caution">
    <text evidence="1">The sequence shown here is derived from an EMBL/GenBank/DDBJ whole genome shotgun (WGS) entry which is preliminary data.</text>
</comment>
<dbReference type="Proteomes" id="UP000763557">
    <property type="component" value="Unassembled WGS sequence"/>
</dbReference>
<dbReference type="EMBL" id="JAAATY010000022">
    <property type="protein sequence ID" value="NRN68798.1"/>
    <property type="molecule type" value="Genomic_DNA"/>
</dbReference>
<accession>A0ABX2FBQ4</accession>
<keyword evidence="2" id="KW-1185">Reference proteome</keyword>
<dbReference type="RefSeq" id="WP_173138317.1">
    <property type="nucleotide sequence ID" value="NZ_CBCSGW010000064.1"/>
</dbReference>
<evidence type="ECO:0000313" key="2">
    <source>
        <dbReference type="Proteomes" id="UP000763557"/>
    </source>
</evidence>
<reference evidence="1 2" key="1">
    <citation type="submission" date="2020-01" db="EMBL/GenBank/DDBJ databases">
        <title>Kibdelosporangium persica a novel Actinomycetes from a hot desert in Iran.</title>
        <authorList>
            <person name="Safaei N."/>
            <person name="Zaburannyi N."/>
            <person name="Mueller R."/>
            <person name="Wink J."/>
        </authorList>
    </citation>
    <scope>NUCLEOTIDE SEQUENCE [LARGE SCALE GENOMIC DNA]</scope>
    <source>
        <strain evidence="1 2">4NS15</strain>
    </source>
</reference>
<dbReference type="InterPro" id="IPR011051">
    <property type="entry name" value="RmlC_Cupin_sf"/>
</dbReference>
<evidence type="ECO:0008006" key="3">
    <source>
        <dbReference type="Google" id="ProtNLM"/>
    </source>
</evidence>
<protein>
    <recommendedName>
        <fullName evidence="3">Cupin</fullName>
    </recommendedName>
</protein>
<proteinExistence type="predicted"/>
<gene>
    <name evidence="1" type="ORF">GC106_60450</name>
</gene>
<evidence type="ECO:0000313" key="1">
    <source>
        <dbReference type="EMBL" id="NRN68798.1"/>
    </source>
</evidence>